<proteinExistence type="predicted"/>
<comment type="subcellular location">
    <subcellularLocation>
        <location evidence="1">Cell envelope</location>
    </subcellularLocation>
</comment>
<dbReference type="Pfam" id="PF21300">
    <property type="entry name" value="LbR_Ice_bind"/>
    <property type="match status" value="1"/>
</dbReference>
<dbReference type="InterPro" id="IPR048518">
    <property type="entry name" value="IBP_b_roll"/>
</dbReference>
<dbReference type="PANTHER" id="PTHR48059">
    <property type="entry name" value="POLYGALACTURONASE INHIBITOR 1"/>
    <property type="match status" value="1"/>
</dbReference>
<dbReference type="PANTHER" id="PTHR48059:SF31">
    <property type="entry name" value="ICE RECRYSTALLIZATION INHIBITION PROTEIN 1"/>
    <property type="match status" value="1"/>
</dbReference>
<dbReference type="Pfam" id="PF08263">
    <property type="entry name" value="LRRNT_2"/>
    <property type="match status" value="1"/>
</dbReference>
<reference evidence="6" key="1">
    <citation type="submission" date="2018-08" db="EMBL/GenBank/DDBJ databases">
        <authorList>
            <person name="Rossello M."/>
        </authorList>
    </citation>
    <scope>NUCLEOTIDE SEQUENCE [LARGE SCALE GENOMIC DNA]</scope>
    <source>
        <strain evidence="6">cv. Chinese Spring</strain>
    </source>
</reference>
<dbReference type="AlphaFoldDB" id="A0A3B6LZ32"/>
<accession>A0A3B6LZ32</accession>
<dbReference type="CDD" id="cd12796">
    <property type="entry name" value="LbR_Ice_bind"/>
    <property type="match status" value="1"/>
</dbReference>
<keyword evidence="3" id="KW-0677">Repeat</keyword>
<evidence type="ECO:0000313" key="6">
    <source>
        <dbReference type="EnsemblPlants" id="TraesCS5B02G568900.1"/>
    </source>
</evidence>
<dbReference type="STRING" id="4565.A0A3B6LZ32"/>
<dbReference type="InterPro" id="IPR011049">
    <property type="entry name" value="Serralysin-like_metalloprot_C"/>
</dbReference>
<dbReference type="SMR" id="A0A3B6LZ32"/>
<sequence length="264" mass="27408">MAKCRLLLFLLLALLLPEARAASCHPDDLRALQGFAGNLSRGGVLLRAAWSGTMCCGWDGVGCDGATGRVTALRLPGRGLVGPIPGASLAGLARLEELDLGYNGLHIGRHHPSWIGELHHLSYLDLSDNSLPLYVKHNRSTLGRRLNELPNVITGTNNLVRSGRNNVVSGNDNTVIFGDENTVSGNNHAVVSGNNHVVSGSKHVVSGSRHGVTGSSSVVSGFNNGVSGINHVVSGSNNVVSGSNNVVSGMNHIVVGNNKVVSGA</sequence>
<keyword evidence="7" id="KW-1185">Reference proteome</keyword>
<dbReference type="Gene3D" id="2.150.10.10">
    <property type="entry name" value="Serralysin-like metalloprotease, C-terminal"/>
    <property type="match status" value="1"/>
</dbReference>
<dbReference type="OrthoDB" id="676979at2759"/>
<evidence type="ECO:0000259" key="5">
    <source>
        <dbReference type="Pfam" id="PF08263"/>
    </source>
</evidence>
<feature type="chain" id="PRO_5043177634" description="Leucine-rich repeat-containing N-terminal plant-type domain-containing protein" evidence="4">
    <location>
        <begin position="22"/>
        <end position="264"/>
    </location>
</feature>
<organism evidence="6">
    <name type="scientific">Triticum aestivum</name>
    <name type="common">Wheat</name>
    <dbReference type="NCBI Taxonomy" id="4565"/>
    <lineage>
        <taxon>Eukaryota</taxon>
        <taxon>Viridiplantae</taxon>
        <taxon>Streptophyta</taxon>
        <taxon>Embryophyta</taxon>
        <taxon>Tracheophyta</taxon>
        <taxon>Spermatophyta</taxon>
        <taxon>Magnoliopsida</taxon>
        <taxon>Liliopsida</taxon>
        <taxon>Poales</taxon>
        <taxon>Poaceae</taxon>
        <taxon>BOP clade</taxon>
        <taxon>Pooideae</taxon>
        <taxon>Triticodae</taxon>
        <taxon>Triticeae</taxon>
        <taxon>Triticinae</taxon>
        <taxon>Triticum</taxon>
    </lineage>
</organism>
<dbReference type="GO" id="GO:0005886">
    <property type="term" value="C:plasma membrane"/>
    <property type="evidence" value="ECO:0000318"/>
    <property type="project" value="GO_Central"/>
</dbReference>
<dbReference type="Gramene" id="TraesCS5B02G568900.1">
    <property type="protein sequence ID" value="TraesCS5B02G568900.1"/>
    <property type="gene ID" value="TraesCS5B02G568900"/>
</dbReference>
<dbReference type="Gramene" id="TraesROB_scaffold_021775_01G000200.1">
    <property type="protein sequence ID" value="TraesROB_scaffold_021775_01G000200.1"/>
    <property type="gene ID" value="TraesROB_scaffold_021775_01G000200"/>
</dbReference>
<dbReference type="Gramene" id="TraesCS5B03G1375700.1">
    <property type="protein sequence ID" value="TraesCS5B03G1375700.1.CDS"/>
    <property type="gene ID" value="TraesCS5B03G1375700"/>
</dbReference>
<keyword evidence="4" id="KW-0732">Signal</keyword>
<dbReference type="InterPro" id="IPR013210">
    <property type="entry name" value="LRR_N_plant-typ"/>
</dbReference>
<dbReference type="Proteomes" id="UP000019116">
    <property type="component" value="Chromosome 5B"/>
</dbReference>
<dbReference type="SUPFAM" id="SSF101967">
    <property type="entry name" value="Adhesin YadA, collagen-binding domain"/>
    <property type="match status" value="1"/>
</dbReference>
<dbReference type="InterPro" id="IPR032675">
    <property type="entry name" value="LRR_dom_sf"/>
</dbReference>
<name>A0A3B6LZ32_WHEAT</name>
<dbReference type="EnsemblPlants" id="TraesCS5B02G568900.1">
    <property type="protein sequence ID" value="TraesCS5B02G568900.1"/>
    <property type="gene ID" value="TraesCS5B02G568900"/>
</dbReference>
<dbReference type="GO" id="GO:0038023">
    <property type="term" value="F:signaling receptor activity"/>
    <property type="evidence" value="ECO:0000318"/>
    <property type="project" value="GO_Central"/>
</dbReference>
<feature type="domain" description="Leucine-rich repeat-containing N-terminal plant-type" evidence="5">
    <location>
        <begin position="25"/>
        <end position="64"/>
    </location>
</feature>
<evidence type="ECO:0000256" key="3">
    <source>
        <dbReference type="ARBA" id="ARBA00022737"/>
    </source>
</evidence>
<protein>
    <recommendedName>
        <fullName evidence="5">Leucine-rich repeat-containing N-terminal plant-type domain-containing protein</fullName>
    </recommendedName>
</protein>
<reference evidence="6" key="2">
    <citation type="submission" date="2018-10" db="UniProtKB">
        <authorList>
            <consortium name="EnsemblPlants"/>
        </authorList>
    </citation>
    <scope>IDENTIFICATION</scope>
</reference>
<evidence type="ECO:0000313" key="7">
    <source>
        <dbReference type="Proteomes" id="UP000019116"/>
    </source>
</evidence>
<dbReference type="InterPro" id="IPR051848">
    <property type="entry name" value="PGIP"/>
</dbReference>
<dbReference type="SUPFAM" id="SSF52058">
    <property type="entry name" value="L domain-like"/>
    <property type="match status" value="1"/>
</dbReference>
<evidence type="ECO:0000256" key="4">
    <source>
        <dbReference type="SAM" id="SignalP"/>
    </source>
</evidence>
<keyword evidence="2" id="KW-0433">Leucine-rich repeat</keyword>
<evidence type="ECO:0000256" key="2">
    <source>
        <dbReference type="ARBA" id="ARBA00022614"/>
    </source>
</evidence>
<dbReference type="Gramene" id="TraesCLE_scaffold_042509_01G000300.1">
    <property type="protein sequence ID" value="TraesCLE_scaffold_042509_01G000300.1"/>
    <property type="gene ID" value="TraesCLE_scaffold_042509_01G000300"/>
</dbReference>
<evidence type="ECO:0000256" key="1">
    <source>
        <dbReference type="ARBA" id="ARBA00004196"/>
    </source>
</evidence>
<dbReference type="Gene3D" id="3.80.10.10">
    <property type="entry name" value="Ribonuclease Inhibitor"/>
    <property type="match status" value="1"/>
</dbReference>
<feature type="signal peptide" evidence="4">
    <location>
        <begin position="1"/>
        <end position="21"/>
    </location>
</feature>